<dbReference type="Proteomes" id="UP000323506">
    <property type="component" value="Chromosome D09"/>
</dbReference>
<organism evidence="2 3">
    <name type="scientific">Gossypium darwinii</name>
    <name type="common">Darwin's cotton</name>
    <name type="synonym">Gossypium barbadense var. darwinii</name>
    <dbReference type="NCBI Taxonomy" id="34276"/>
    <lineage>
        <taxon>Eukaryota</taxon>
        <taxon>Viridiplantae</taxon>
        <taxon>Streptophyta</taxon>
        <taxon>Embryophyta</taxon>
        <taxon>Tracheophyta</taxon>
        <taxon>Spermatophyta</taxon>
        <taxon>Magnoliopsida</taxon>
        <taxon>eudicotyledons</taxon>
        <taxon>Gunneridae</taxon>
        <taxon>Pentapetalae</taxon>
        <taxon>rosids</taxon>
        <taxon>malvids</taxon>
        <taxon>Malvales</taxon>
        <taxon>Malvaceae</taxon>
        <taxon>Malvoideae</taxon>
        <taxon>Gossypium</taxon>
    </lineage>
</organism>
<keyword evidence="1" id="KW-0472">Membrane</keyword>
<reference evidence="2 3" key="1">
    <citation type="submission" date="2019-06" db="EMBL/GenBank/DDBJ databases">
        <title>WGS assembly of Gossypium darwinii.</title>
        <authorList>
            <person name="Chen Z.J."/>
            <person name="Sreedasyam A."/>
            <person name="Ando A."/>
            <person name="Song Q."/>
            <person name="De L."/>
            <person name="Hulse-Kemp A."/>
            <person name="Ding M."/>
            <person name="Ye W."/>
            <person name="Kirkbride R."/>
            <person name="Jenkins J."/>
            <person name="Plott C."/>
            <person name="Lovell J."/>
            <person name="Lin Y.-M."/>
            <person name="Vaughn R."/>
            <person name="Liu B."/>
            <person name="Li W."/>
            <person name="Simpson S."/>
            <person name="Scheffler B."/>
            <person name="Saski C."/>
            <person name="Grover C."/>
            <person name="Hu G."/>
            <person name="Conover J."/>
            <person name="Carlson J."/>
            <person name="Shu S."/>
            <person name="Boston L."/>
            <person name="Williams M."/>
            <person name="Peterson D."/>
            <person name="Mcgee K."/>
            <person name="Jones D."/>
            <person name="Wendel J."/>
            <person name="Stelly D."/>
            <person name="Grimwood J."/>
            <person name="Schmutz J."/>
        </authorList>
    </citation>
    <scope>NUCLEOTIDE SEQUENCE [LARGE SCALE GENOMIC DNA]</scope>
    <source>
        <strain evidence="2">1808015.09</strain>
    </source>
</reference>
<dbReference type="AlphaFoldDB" id="A0A5D2BBM6"/>
<proteinExistence type="predicted"/>
<evidence type="ECO:0000313" key="3">
    <source>
        <dbReference type="Proteomes" id="UP000323506"/>
    </source>
</evidence>
<sequence>MAPNDPKQSGGFFASIASSISNFGRVMTKSINGLLGYEGLEVVNPEGRTEDAEEEVMRGRWKQELNFRLEDLMMRPLVRMMMNEAYCILCVHIYVIVVDKCNCPRIF</sequence>
<name>A0A5D2BBM6_GOSDA</name>
<protein>
    <submittedName>
        <fullName evidence="2">Uncharacterized protein</fullName>
    </submittedName>
</protein>
<evidence type="ECO:0000313" key="2">
    <source>
        <dbReference type="EMBL" id="TYG53092.1"/>
    </source>
</evidence>
<evidence type="ECO:0000256" key="1">
    <source>
        <dbReference type="SAM" id="Phobius"/>
    </source>
</evidence>
<keyword evidence="1" id="KW-0812">Transmembrane</keyword>
<feature type="transmembrane region" description="Helical" evidence="1">
    <location>
        <begin position="77"/>
        <end position="97"/>
    </location>
</feature>
<dbReference type="EMBL" id="CM017709">
    <property type="protein sequence ID" value="TYG53092.1"/>
    <property type="molecule type" value="Genomic_DNA"/>
</dbReference>
<keyword evidence="1" id="KW-1133">Transmembrane helix</keyword>
<keyword evidence="3" id="KW-1185">Reference proteome</keyword>
<accession>A0A5D2BBM6</accession>
<gene>
    <name evidence="2" type="ORF">ES288_D09G081800v1</name>
</gene>